<dbReference type="HOGENOM" id="CLU_1072419_0_0_9"/>
<evidence type="ECO:0000313" key="2">
    <source>
        <dbReference type="Proteomes" id="UP000005396"/>
    </source>
</evidence>
<reference evidence="1 2" key="2">
    <citation type="submission" date="2007-09" db="EMBL/GenBank/DDBJ databases">
        <title>Draft genome sequence of Clostridium bolteae (ATCC BAA-613).</title>
        <authorList>
            <person name="Sudarsanam P."/>
            <person name="Ley R."/>
            <person name="Guruge J."/>
            <person name="Turnbaugh P.J."/>
            <person name="Mahowald M."/>
            <person name="Liep D."/>
            <person name="Gordon J."/>
        </authorList>
    </citation>
    <scope>NUCLEOTIDE SEQUENCE [LARGE SCALE GENOMIC DNA]</scope>
    <source>
        <strain evidence="2">ATCC BAA-613 / DSM 15670 / CCUG 46953 / JCM 12243 / WAL 16351</strain>
    </source>
</reference>
<gene>
    <name evidence="1" type="ORF">CLOBOL_00220</name>
</gene>
<accession>A8RGT4</accession>
<organism evidence="1 2">
    <name type="scientific">Enterocloster bolteae (strain ATCC BAA-613 / DSM 15670 / CCUG 46953 / JCM 12243 / WAL 16351)</name>
    <name type="common">Clostridium bolteae</name>
    <dbReference type="NCBI Taxonomy" id="411902"/>
    <lineage>
        <taxon>Bacteria</taxon>
        <taxon>Bacillati</taxon>
        <taxon>Bacillota</taxon>
        <taxon>Clostridia</taxon>
        <taxon>Lachnospirales</taxon>
        <taxon>Lachnospiraceae</taxon>
        <taxon>Enterocloster</taxon>
    </lineage>
</organism>
<dbReference type="AlphaFoldDB" id="A8RGT4"/>
<dbReference type="RefSeq" id="WP_007035754.1">
    <property type="nucleotide sequence ID" value="NZ_DS480668.1"/>
</dbReference>
<sequence length="259" mass="27594">MMNKIRRKRQRAALMLITAAGIMLSLAGIAAARYMKQESQSGVVEAQTFYFTSDLLKEDGGTAAYFIDPMAQSFTIELYNFADSERVTSADITYRVSVTGGTVEGGDTGIQGTIKAGEKSTVPISVIPAAKPEGGGGTVELEEIRVVAESVFPYKKTLTGVFKRQLGNQYVVEDESGRNAAVLTMVCADGEKDITVTLPSGVIPDEADIRVTGYKDNKCTFHSPGYGIYSLVLLKSEADIGLSGKDSFADAIDLSQSGG</sequence>
<protein>
    <submittedName>
        <fullName evidence="1">Uncharacterized protein</fullName>
    </submittedName>
</protein>
<comment type="caution">
    <text evidence="1">The sequence shown here is derived from an EMBL/GenBank/DDBJ whole genome shotgun (WGS) entry which is preliminary data.</text>
</comment>
<dbReference type="Proteomes" id="UP000005396">
    <property type="component" value="Unassembled WGS sequence"/>
</dbReference>
<reference evidence="1 2" key="1">
    <citation type="submission" date="2007-08" db="EMBL/GenBank/DDBJ databases">
        <authorList>
            <person name="Fulton L."/>
            <person name="Clifton S."/>
            <person name="Fulton B."/>
            <person name="Xu J."/>
            <person name="Minx P."/>
            <person name="Pepin K.H."/>
            <person name="Johnson M."/>
            <person name="Thiruvilangam P."/>
            <person name="Bhonagiri V."/>
            <person name="Nash W.E."/>
            <person name="Mardis E.R."/>
            <person name="Wilson R.K."/>
        </authorList>
    </citation>
    <scope>NUCLEOTIDE SEQUENCE [LARGE SCALE GENOMIC DNA]</scope>
    <source>
        <strain evidence="2">ATCC BAA-613 / DSM 15670 / CCUG 46953 / JCM 12243 / WAL 16351</strain>
    </source>
</reference>
<proteinExistence type="predicted"/>
<dbReference type="eggNOG" id="ENOG5030FRS">
    <property type="taxonomic scope" value="Bacteria"/>
</dbReference>
<evidence type="ECO:0000313" key="1">
    <source>
        <dbReference type="EMBL" id="EDP19383.1"/>
    </source>
</evidence>
<dbReference type="PaxDb" id="411902-CLOBOL_00220"/>
<name>A8RGT4_ENTBW</name>
<dbReference type="EMBL" id="ABCC02000002">
    <property type="protein sequence ID" value="EDP19383.1"/>
    <property type="molecule type" value="Genomic_DNA"/>
</dbReference>